<evidence type="ECO:0000313" key="2">
    <source>
        <dbReference type="EMBL" id="PIN13154.1"/>
    </source>
</evidence>
<reference evidence="3" key="1">
    <citation type="journal article" date="2018" name="Gigascience">
        <title>Genome assembly of the Pink Ipe (Handroanthus impetiginosus, Bignoniaceae), a highly valued, ecologically keystone Neotropical timber forest tree.</title>
        <authorList>
            <person name="Silva-Junior O.B."/>
            <person name="Grattapaglia D."/>
            <person name="Novaes E."/>
            <person name="Collevatti R.G."/>
        </authorList>
    </citation>
    <scope>NUCLEOTIDE SEQUENCE [LARGE SCALE GENOMIC DNA]</scope>
    <source>
        <strain evidence="3">cv. UFG-1</strain>
    </source>
</reference>
<feature type="transmembrane region" description="Helical" evidence="1">
    <location>
        <begin position="13"/>
        <end position="35"/>
    </location>
</feature>
<feature type="transmembrane region" description="Helical" evidence="1">
    <location>
        <begin position="62"/>
        <end position="83"/>
    </location>
</feature>
<protein>
    <submittedName>
        <fullName evidence="2">Uncharacterized protein</fullName>
    </submittedName>
</protein>
<keyword evidence="1" id="KW-0472">Membrane</keyword>
<sequence length="90" mass="10404">MVYIGLHSYNAKIFGILNFAVLFYYLVLLFVVFYLKRIISATYVVLSISNSISISLNKYDHFSLFLIFCSLCLLENASISTFWNPFKPTI</sequence>
<keyword evidence="3" id="KW-1185">Reference proteome</keyword>
<proteinExistence type="predicted"/>
<keyword evidence="1" id="KW-0812">Transmembrane</keyword>
<dbReference type="EMBL" id="NKXS01002532">
    <property type="protein sequence ID" value="PIN13154.1"/>
    <property type="molecule type" value="Genomic_DNA"/>
</dbReference>
<evidence type="ECO:0000256" key="1">
    <source>
        <dbReference type="SAM" id="Phobius"/>
    </source>
</evidence>
<organism evidence="2 3">
    <name type="scientific">Handroanthus impetiginosus</name>
    <dbReference type="NCBI Taxonomy" id="429701"/>
    <lineage>
        <taxon>Eukaryota</taxon>
        <taxon>Viridiplantae</taxon>
        <taxon>Streptophyta</taxon>
        <taxon>Embryophyta</taxon>
        <taxon>Tracheophyta</taxon>
        <taxon>Spermatophyta</taxon>
        <taxon>Magnoliopsida</taxon>
        <taxon>eudicotyledons</taxon>
        <taxon>Gunneridae</taxon>
        <taxon>Pentapetalae</taxon>
        <taxon>asterids</taxon>
        <taxon>lamiids</taxon>
        <taxon>Lamiales</taxon>
        <taxon>Bignoniaceae</taxon>
        <taxon>Crescentiina</taxon>
        <taxon>Tabebuia alliance</taxon>
        <taxon>Handroanthus</taxon>
    </lineage>
</organism>
<dbReference type="AlphaFoldDB" id="A0A2G9H6K8"/>
<dbReference type="Proteomes" id="UP000231279">
    <property type="component" value="Unassembled WGS sequence"/>
</dbReference>
<gene>
    <name evidence="2" type="ORF">CDL12_14226</name>
</gene>
<keyword evidence="1" id="KW-1133">Transmembrane helix</keyword>
<comment type="caution">
    <text evidence="2">The sequence shown here is derived from an EMBL/GenBank/DDBJ whole genome shotgun (WGS) entry which is preliminary data.</text>
</comment>
<accession>A0A2G9H6K8</accession>
<name>A0A2G9H6K8_9LAMI</name>
<evidence type="ECO:0000313" key="3">
    <source>
        <dbReference type="Proteomes" id="UP000231279"/>
    </source>
</evidence>